<proteinExistence type="predicted"/>
<sequence length="153" mass="18082">MALQLKFIRLVCILLVLLLVISAIEGRSRYHRRRSSTRHHKSYKKAIDQNRRITNLPKRGSTGLYAIKYRGKVIYGGQSKGHLRRRLQKHLSGRDGQHIGQFIKGLSKSQKKHLSIDWTQVKNPDKKERGYLKYISRKQRKWPKYNRKQGDHV</sequence>
<dbReference type="Proteomes" id="UP001217089">
    <property type="component" value="Unassembled WGS sequence"/>
</dbReference>
<dbReference type="EMBL" id="JARBDR010000106">
    <property type="protein sequence ID" value="KAJ8321337.1"/>
    <property type="molecule type" value="Genomic_DNA"/>
</dbReference>
<feature type="signal peptide" evidence="1">
    <location>
        <begin position="1"/>
        <end position="26"/>
    </location>
</feature>
<feature type="chain" id="PRO_5046654394" description="GIY-YIG domain-containing protein" evidence="1">
    <location>
        <begin position="27"/>
        <end position="153"/>
    </location>
</feature>
<keyword evidence="1" id="KW-0732">Signal</keyword>
<evidence type="ECO:0000313" key="4">
    <source>
        <dbReference type="Proteomes" id="UP001217089"/>
    </source>
</evidence>
<organism evidence="3 4">
    <name type="scientific">Tegillarca granosa</name>
    <name type="common">Malaysian cockle</name>
    <name type="synonym">Anadara granosa</name>
    <dbReference type="NCBI Taxonomy" id="220873"/>
    <lineage>
        <taxon>Eukaryota</taxon>
        <taxon>Metazoa</taxon>
        <taxon>Spiralia</taxon>
        <taxon>Lophotrochozoa</taxon>
        <taxon>Mollusca</taxon>
        <taxon>Bivalvia</taxon>
        <taxon>Autobranchia</taxon>
        <taxon>Pteriomorphia</taxon>
        <taxon>Arcoida</taxon>
        <taxon>Arcoidea</taxon>
        <taxon>Arcidae</taxon>
        <taxon>Tegillarca</taxon>
    </lineage>
</organism>
<feature type="domain" description="GIY-YIG" evidence="2">
    <location>
        <begin position="60"/>
        <end position="147"/>
    </location>
</feature>
<evidence type="ECO:0000256" key="1">
    <source>
        <dbReference type="SAM" id="SignalP"/>
    </source>
</evidence>
<accession>A0ABQ9FVQ3</accession>
<reference evidence="3 4" key="1">
    <citation type="submission" date="2022-12" db="EMBL/GenBank/DDBJ databases">
        <title>Chromosome-level genome of Tegillarca granosa.</title>
        <authorList>
            <person name="Kim J."/>
        </authorList>
    </citation>
    <scope>NUCLEOTIDE SEQUENCE [LARGE SCALE GENOMIC DNA]</scope>
    <source>
        <strain evidence="3">Teg-2019</strain>
        <tissue evidence="3">Adductor muscle</tissue>
    </source>
</reference>
<keyword evidence="4" id="KW-1185">Reference proteome</keyword>
<comment type="caution">
    <text evidence="3">The sequence shown here is derived from an EMBL/GenBank/DDBJ whole genome shotgun (WGS) entry which is preliminary data.</text>
</comment>
<evidence type="ECO:0000259" key="2">
    <source>
        <dbReference type="PROSITE" id="PS50164"/>
    </source>
</evidence>
<name>A0ABQ9FVQ3_TEGGR</name>
<dbReference type="PROSITE" id="PS50164">
    <property type="entry name" value="GIY_YIG"/>
    <property type="match status" value="1"/>
</dbReference>
<protein>
    <recommendedName>
        <fullName evidence="2">GIY-YIG domain-containing protein</fullName>
    </recommendedName>
</protein>
<dbReference type="InterPro" id="IPR000305">
    <property type="entry name" value="GIY-YIG_endonuc"/>
</dbReference>
<gene>
    <name evidence="3" type="ORF">KUTeg_001113</name>
</gene>
<evidence type="ECO:0000313" key="3">
    <source>
        <dbReference type="EMBL" id="KAJ8321337.1"/>
    </source>
</evidence>